<dbReference type="Pfam" id="PF07690">
    <property type="entry name" value="MFS_1"/>
    <property type="match status" value="1"/>
</dbReference>
<keyword evidence="4" id="KW-1133">Transmembrane helix</keyword>
<name>A0ABY2GUW2_9HYPO</name>
<gene>
    <name evidence="6" type="ORF">CCMA1212_009249</name>
</gene>
<feature type="transmembrane region" description="Helical" evidence="4">
    <location>
        <begin position="121"/>
        <end position="141"/>
    </location>
</feature>
<dbReference type="CDD" id="cd17352">
    <property type="entry name" value="MFS_MCT_SLC16"/>
    <property type="match status" value="1"/>
</dbReference>
<protein>
    <submittedName>
        <fullName evidence="6">Transporter MCH4</fullName>
    </submittedName>
</protein>
<evidence type="ECO:0000256" key="1">
    <source>
        <dbReference type="ARBA" id="ARBA00004141"/>
    </source>
</evidence>
<dbReference type="GeneID" id="300580788"/>
<keyword evidence="4" id="KW-0812">Transmembrane</keyword>
<sequence length="496" mass="53916">MDALQVNSRAVHDDAEHEPEMNSFGSSSDEKESVGVPEMVATTEEHRQQQSSQDLERQQTMRSTTSYQETYPEGGLQAWLVVAGSWFAMIASMGLMNSIAVFQAYTLSHQLEGHSEGTVGWIFSIYTFLAFFGGVYIGPVFDKYGPRWLLIAGCACTVGALVGMSFCTVSVCIPFLFMTLPRFLVPKADPPTSELYQFILSFGILGGLGTSLTFTPCIAAVGHWFKARRGFATGLASTAGGIGGIVFPLMLTALFDRIGYGWATRVLALICLVCGLVGVSLVRSRLPPAQNAKAHPDFRIFRQIPFLLTTISIFLLEFSLFIPLTYIATYAQDRGFGTTFAYHLLPIMNAGSVIGRALPGYYADVVGAFNVCLFSVALSLVSCLCVWLPLGHTKAGIIVFSLLFGFGSGNSIAIAPVCIGRMCKTQEYGRYYATTYTVVSFACLIGIPIAGSIVQADGGSYTGLIIFTSCIYVGSAFFLVLAKTWQLGWKNWRARY</sequence>
<feature type="transmembrane region" description="Helical" evidence="4">
    <location>
        <begin position="78"/>
        <end position="101"/>
    </location>
</feature>
<reference evidence="6 7" key="1">
    <citation type="submission" date="2018-01" db="EMBL/GenBank/DDBJ databases">
        <title>Genome characterization of the sugarcane-associated fungus Trichoderma ghanense CCMA-1212 and their application in lignocelulose bioconversion.</title>
        <authorList>
            <person name="Steindorff A.S."/>
            <person name="Mendes T.D."/>
            <person name="Vilela E.S.D."/>
            <person name="Rodrigues D.S."/>
            <person name="Formighieri E.F."/>
            <person name="Melo I.S."/>
            <person name="Favaro L.C.L."/>
        </authorList>
    </citation>
    <scope>NUCLEOTIDE SEQUENCE [LARGE SCALE GENOMIC DNA]</scope>
    <source>
        <strain evidence="6 7">CCMA-1212</strain>
    </source>
</reference>
<feature type="transmembrane region" description="Helical" evidence="4">
    <location>
        <begin position="198"/>
        <end position="219"/>
    </location>
</feature>
<evidence type="ECO:0000259" key="5">
    <source>
        <dbReference type="PROSITE" id="PS50850"/>
    </source>
</evidence>
<feature type="transmembrane region" description="Helical" evidence="4">
    <location>
        <begin position="231"/>
        <end position="250"/>
    </location>
</feature>
<comment type="caution">
    <text evidence="6">The sequence shown here is derived from an EMBL/GenBank/DDBJ whole genome shotgun (WGS) entry which is preliminary data.</text>
</comment>
<keyword evidence="4" id="KW-0472">Membrane</keyword>
<feature type="transmembrane region" description="Helical" evidence="4">
    <location>
        <begin position="148"/>
        <end position="178"/>
    </location>
</feature>
<feature type="transmembrane region" description="Helical" evidence="4">
    <location>
        <begin position="340"/>
        <end position="358"/>
    </location>
</feature>
<feature type="compositionally biased region" description="Basic and acidic residues" evidence="3">
    <location>
        <begin position="10"/>
        <end position="20"/>
    </location>
</feature>
<feature type="region of interest" description="Disordered" evidence="3">
    <location>
        <begin position="1"/>
        <end position="68"/>
    </location>
</feature>
<dbReference type="PROSITE" id="PS50850">
    <property type="entry name" value="MFS"/>
    <property type="match status" value="1"/>
</dbReference>
<comment type="subcellular location">
    <subcellularLocation>
        <location evidence="1">Membrane</location>
        <topology evidence="1">Multi-pass membrane protein</topology>
    </subcellularLocation>
</comment>
<feature type="transmembrane region" description="Helical" evidence="4">
    <location>
        <begin position="365"/>
        <end position="390"/>
    </location>
</feature>
<feature type="transmembrane region" description="Helical" evidence="4">
    <location>
        <begin position="304"/>
        <end position="328"/>
    </location>
</feature>
<evidence type="ECO:0000313" key="7">
    <source>
        <dbReference type="Proteomes" id="UP001642720"/>
    </source>
</evidence>
<organism evidence="6 7">
    <name type="scientific">Trichoderma ghanense</name>
    <dbReference type="NCBI Taxonomy" id="65468"/>
    <lineage>
        <taxon>Eukaryota</taxon>
        <taxon>Fungi</taxon>
        <taxon>Dikarya</taxon>
        <taxon>Ascomycota</taxon>
        <taxon>Pezizomycotina</taxon>
        <taxon>Sordariomycetes</taxon>
        <taxon>Hypocreomycetidae</taxon>
        <taxon>Hypocreales</taxon>
        <taxon>Hypocreaceae</taxon>
        <taxon>Trichoderma</taxon>
    </lineage>
</organism>
<dbReference type="InterPro" id="IPR036259">
    <property type="entry name" value="MFS_trans_sf"/>
</dbReference>
<feature type="transmembrane region" description="Helical" evidence="4">
    <location>
        <begin position="460"/>
        <end position="482"/>
    </location>
</feature>
<evidence type="ECO:0000256" key="3">
    <source>
        <dbReference type="SAM" id="MobiDB-lite"/>
    </source>
</evidence>
<dbReference type="Proteomes" id="UP001642720">
    <property type="component" value="Unassembled WGS sequence"/>
</dbReference>
<feature type="transmembrane region" description="Helical" evidence="4">
    <location>
        <begin position="262"/>
        <end position="283"/>
    </location>
</feature>
<dbReference type="InterPro" id="IPR050327">
    <property type="entry name" value="Proton-linked_MCT"/>
</dbReference>
<feature type="domain" description="Major facilitator superfamily (MFS) profile" evidence="5">
    <location>
        <begin position="78"/>
        <end position="486"/>
    </location>
</feature>
<comment type="similarity">
    <text evidence="2">Belongs to the major facilitator superfamily. Monocarboxylate porter (TC 2.A.1.13) family.</text>
</comment>
<evidence type="ECO:0000256" key="2">
    <source>
        <dbReference type="ARBA" id="ARBA00006727"/>
    </source>
</evidence>
<dbReference type="EMBL" id="PPTA01000016">
    <property type="protein sequence ID" value="TFA99086.1"/>
    <property type="molecule type" value="Genomic_DNA"/>
</dbReference>
<feature type="compositionally biased region" description="Basic and acidic residues" evidence="3">
    <location>
        <begin position="43"/>
        <end position="59"/>
    </location>
</feature>
<proteinExistence type="inferred from homology"/>
<dbReference type="PANTHER" id="PTHR11360">
    <property type="entry name" value="MONOCARBOXYLATE TRANSPORTER"/>
    <property type="match status" value="1"/>
</dbReference>
<accession>A0ABY2GUW2</accession>
<evidence type="ECO:0000313" key="6">
    <source>
        <dbReference type="EMBL" id="TFA99086.1"/>
    </source>
</evidence>
<feature type="transmembrane region" description="Helical" evidence="4">
    <location>
        <begin position="396"/>
        <end position="419"/>
    </location>
</feature>
<dbReference type="InterPro" id="IPR020846">
    <property type="entry name" value="MFS_dom"/>
</dbReference>
<dbReference type="RefSeq" id="XP_073555288.1">
    <property type="nucleotide sequence ID" value="XM_073706338.1"/>
</dbReference>
<evidence type="ECO:0000256" key="4">
    <source>
        <dbReference type="SAM" id="Phobius"/>
    </source>
</evidence>
<dbReference type="InterPro" id="IPR011701">
    <property type="entry name" value="MFS"/>
</dbReference>
<dbReference type="Gene3D" id="1.20.1250.20">
    <property type="entry name" value="MFS general substrate transporter like domains"/>
    <property type="match status" value="1"/>
</dbReference>
<dbReference type="PANTHER" id="PTHR11360:SF177">
    <property type="entry name" value="RIBOFLAVIN TRANSPORTER MCH5"/>
    <property type="match status" value="1"/>
</dbReference>
<feature type="transmembrane region" description="Helical" evidence="4">
    <location>
        <begin position="431"/>
        <end position="454"/>
    </location>
</feature>
<keyword evidence="7" id="KW-1185">Reference proteome</keyword>
<dbReference type="SUPFAM" id="SSF103473">
    <property type="entry name" value="MFS general substrate transporter"/>
    <property type="match status" value="1"/>
</dbReference>